<accession>A0A9D8KFE8</accession>
<evidence type="ECO:0000313" key="3">
    <source>
        <dbReference type="Proteomes" id="UP000809273"/>
    </source>
</evidence>
<dbReference type="EMBL" id="JAFGIX010000040">
    <property type="protein sequence ID" value="MBN1573149.1"/>
    <property type="molecule type" value="Genomic_DNA"/>
</dbReference>
<protein>
    <submittedName>
        <fullName evidence="2">Uncharacterized protein</fullName>
    </submittedName>
</protein>
<dbReference type="AlphaFoldDB" id="A0A9D8KFE8"/>
<dbReference type="PROSITE" id="PS51257">
    <property type="entry name" value="PROKAR_LIPOPROTEIN"/>
    <property type="match status" value="1"/>
</dbReference>
<evidence type="ECO:0000256" key="1">
    <source>
        <dbReference type="SAM" id="MobiDB-lite"/>
    </source>
</evidence>
<comment type="caution">
    <text evidence="2">The sequence shown here is derived from an EMBL/GenBank/DDBJ whole genome shotgun (WGS) entry which is preliminary data.</text>
</comment>
<name>A0A9D8KFE8_9DELT</name>
<gene>
    <name evidence="2" type="ORF">JW984_08135</name>
</gene>
<reference evidence="2" key="1">
    <citation type="journal article" date="2021" name="Environ. Microbiol.">
        <title>Genomic characterization of three novel Desulfobacterota classes expand the metabolic and phylogenetic diversity of the phylum.</title>
        <authorList>
            <person name="Murphy C.L."/>
            <person name="Biggerstaff J."/>
            <person name="Eichhorn A."/>
            <person name="Ewing E."/>
            <person name="Shahan R."/>
            <person name="Soriano D."/>
            <person name="Stewart S."/>
            <person name="VanMol K."/>
            <person name="Walker R."/>
            <person name="Walters P."/>
            <person name="Elshahed M.S."/>
            <person name="Youssef N.H."/>
        </authorList>
    </citation>
    <scope>NUCLEOTIDE SEQUENCE</scope>
    <source>
        <strain evidence="2">Zod_Metabat.24</strain>
    </source>
</reference>
<proteinExistence type="predicted"/>
<evidence type="ECO:0000313" key="2">
    <source>
        <dbReference type="EMBL" id="MBN1573149.1"/>
    </source>
</evidence>
<feature type="region of interest" description="Disordered" evidence="1">
    <location>
        <begin position="45"/>
        <end position="94"/>
    </location>
</feature>
<organism evidence="2 3">
    <name type="scientific">Candidatus Zymogenus saltonus</name>
    <dbReference type="NCBI Taxonomy" id="2844893"/>
    <lineage>
        <taxon>Bacteria</taxon>
        <taxon>Deltaproteobacteria</taxon>
        <taxon>Candidatus Zymogenia</taxon>
        <taxon>Candidatus Zymogeniales</taxon>
        <taxon>Candidatus Zymogenaceae</taxon>
        <taxon>Candidatus Zymogenus</taxon>
    </lineage>
</organism>
<dbReference type="Proteomes" id="UP000809273">
    <property type="component" value="Unassembled WGS sequence"/>
</dbReference>
<reference evidence="2" key="2">
    <citation type="submission" date="2021-01" db="EMBL/GenBank/DDBJ databases">
        <authorList>
            <person name="Hahn C.R."/>
            <person name="Youssef N.H."/>
            <person name="Elshahed M."/>
        </authorList>
    </citation>
    <scope>NUCLEOTIDE SEQUENCE</scope>
    <source>
        <strain evidence="2">Zod_Metabat.24</strain>
    </source>
</reference>
<sequence>MTGRHNRIGQILLTALFGAALILGFACSREEESLKIVIEDSTDTEASKEVGDGIGGDDGDIAKTAPETEPGMELGMDAPPVVDEPKTPPETPESEGALAMRVLDVMAKAVDDDDFKRIAKAIPVRVMIFGLPKNRAWNVRVMFQDTELMTVVIDDNSREVLKKNVQKEHDIKTLARRTKPGVRRMEEQLDKLNLGYAGALGAALEDERFPKIDYAKHVAVAVLLGRGRDRPVWHVVFMPGEDKLNIIATIDDYGNVLSVREEERKVKR</sequence>